<evidence type="ECO:0000256" key="1">
    <source>
        <dbReference type="SAM" id="MobiDB-lite"/>
    </source>
</evidence>
<proteinExistence type="predicted"/>
<feature type="signal peptide" evidence="3">
    <location>
        <begin position="1"/>
        <end position="15"/>
    </location>
</feature>
<evidence type="ECO:0000256" key="2">
    <source>
        <dbReference type="SAM" id="Phobius"/>
    </source>
</evidence>
<dbReference type="AlphaFoldDB" id="A0A8H4Q513"/>
<evidence type="ECO:0000313" key="4">
    <source>
        <dbReference type="EMBL" id="KAF4585759.1"/>
    </source>
</evidence>
<evidence type="ECO:0000313" key="5">
    <source>
        <dbReference type="Proteomes" id="UP000562929"/>
    </source>
</evidence>
<keyword evidence="5" id="KW-1185">Reference proteome</keyword>
<protein>
    <submittedName>
        <fullName evidence="4">Centromere/microtubule binding protein cbf5-like protein</fullName>
    </submittedName>
</protein>
<feature type="chain" id="PRO_5034323934" evidence="3">
    <location>
        <begin position="16"/>
        <end position="377"/>
    </location>
</feature>
<keyword evidence="2" id="KW-1133">Transmembrane helix</keyword>
<feature type="transmembrane region" description="Helical" evidence="2">
    <location>
        <begin position="220"/>
        <end position="243"/>
    </location>
</feature>
<accession>A0A8H4Q513</accession>
<dbReference type="OrthoDB" id="5239590at2759"/>
<keyword evidence="2" id="KW-0812">Transmembrane</keyword>
<evidence type="ECO:0000256" key="3">
    <source>
        <dbReference type="SAM" id="SignalP"/>
    </source>
</evidence>
<feature type="compositionally biased region" description="Basic and acidic residues" evidence="1">
    <location>
        <begin position="363"/>
        <end position="377"/>
    </location>
</feature>
<keyword evidence="3" id="KW-0732">Signal</keyword>
<feature type="compositionally biased region" description="Polar residues" evidence="1">
    <location>
        <begin position="262"/>
        <end position="277"/>
    </location>
</feature>
<keyword evidence="2" id="KW-0472">Membrane</keyword>
<reference evidence="4 5" key="1">
    <citation type="journal article" date="2020" name="G3 (Bethesda)">
        <title>Genetic Underpinnings of Host Manipulation by Ophiocordyceps as Revealed by Comparative Transcriptomics.</title>
        <authorList>
            <person name="Will I."/>
            <person name="Das B."/>
            <person name="Trinh T."/>
            <person name="Brachmann A."/>
            <person name="Ohm R.A."/>
            <person name="de Bekker C."/>
        </authorList>
    </citation>
    <scope>NUCLEOTIDE SEQUENCE [LARGE SCALE GENOMIC DNA]</scope>
    <source>
        <strain evidence="4 5">EC05</strain>
    </source>
</reference>
<dbReference type="Proteomes" id="UP000562929">
    <property type="component" value="Unassembled WGS sequence"/>
</dbReference>
<feature type="region of interest" description="Disordered" evidence="1">
    <location>
        <begin position="244"/>
        <end position="282"/>
    </location>
</feature>
<organism evidence="4 5">
    <name type="scientific">Ophiocordyceps camponoti-floridani</name>
    <dbReference type="NCBI Taxonomy" id="2030778"/>
    <lineage>
        <taxon>Eukaryota</taxon>
        <taxon>Fungi</taxon>
        <taxon>Dikarya</taxon>
        <taxon>Ascomycota</taxon>
        <taxon>Pezizomycotina</taxon>
        <taxon>Sordariomycetes</taxon>
        <taxon>Hypocreomycetidae</taxon>
        <taxon>Hypocreales</taxon>
        <taxon>Ophiocordycipitaceae</taxon>
        <taxon>Ophiocordyceps</taxon>
    </lineage>
</organism>
<dbReference type="EMBL" id="JAACLJ010000005">
    <property type="protein sequence ID" value="KAF4585759.1"/>
    <property type="molecule type" value="Genomic_DNA"/>
</dbReference>
<sequence length="377" mass="39208">MLLLTLASLLQPASAILATPGSPCSTGCGNVLGSTSADDVVCDTGAYADAVGQLFQGCVECEMGSGFGGDGTDVGAMLYNLRFALSYCLFGYPANEQLASSPCITSKACGPFRDATIYGNLSSKRRGYEYCRLWPSSSTGGDVDYRACAECLQVAQKPYLANFVTVLEAGCEQKPEPGIGVGISGSVFSHDWVNVSAPSPTATVNPAWFDQGQLGLGGKVGIAVGSLVAVLIVAGCVVVVNVSPSSPSGEKSKTAAKGRTSRPVTTTWDDTPVSQQPLRPWDDRHASWASPYSSQYNSPVSAHDHSPGAHLSLSALGIVQAGRREGEEAYEMRGCGDAPVLAHPGFGRSADGPPRQYEPGVAEAKRANGEGSGVERW</sequence>
<name>A0A8H4Q513_9HYPO</name>
<gene>
    <name evidence="4" type="ORF">GQ602_005064</name>
</gene>
<comment type="caution">
    <text evidence="4">The sequence shown here is derived from an EMBL/GenBank/DDBJ whole genome shotgun (WGS) entry which is preliminary data.</text>
</comment>
<feature type="region of interest" description="Disordered" evidence="1">
    <location>
        <begin position="336"/>
        <end position="377"/>
    </location>
</feature>